<dbReference type="EMBL" id="JAHIBW010000016">
    <property type="protein sequence ID" value="KAG7303415.1"/>
    <property type="molecule type" value="Genomic_DNA"/>
</dbReference>
<dbReference type="Proteomes" id="UP000823941">
    <property type="component" value="Chromosome 16"/>
</dbReference>
<reference evidence="4 5" key="1">
    <citation type="submission" date="2021-06" db="EMBL/GenBank/DDBJ databases">
        <title>A haploid diamondback moth (Plutella xylostella L.) genome assembly resolves 31 chromosomes and identifies a diamide resistance mutation.</title>
        <authorList>
            <person name="Ward C.M."/>
            <person name="Perry K.D."/>
            <person name="Baker G."/>
            <person name="Powis K."/>
            <person name="Heckel D.G."/>
            <person name="Baxter S.W."/>
        </authorList>
    </citation>
    <scope>NUCLEOTIDE SEQUENCE [LARGE SCALE GENOMIC DNA]</scope>
    <source>
        <strain evidence="4 5">LV</strain>
        <tissue evidence="4">Single pupa</tissue>
    </source>
</reference>
<feature type="domain" description="DNA-directed DNA polymerase family A palm" evidence="3">
    <location>
        <begin position="715"/>
        <end position="972"/>
    </location>
</feature>
<dbReference type="Gene3D" id="1.10.150.20">
    <property type="entry name" value="5' to 3' exonuclease, C-terminal subdomain"/>
    <property type="match status" value="1"/>
</dbReference>
<evidence type="ECO:0000313" key="4">
    <source>
        <dbReference type="EMBL" id="KAG7303415.1"/>
    </source>
</evidence>
<dbReference type="InterPro" id="IPR036397">
    <property type="entry name" value="RNaseH_sf"/>
</dbReference>
<dbReference type="Gene3D" id="1.20.1060.10">
    <property type="entry name" value="Taq DNA Polymerase, Chain T, domain 4"/>
    <property type="match status" value="1"/>
</dbReference>
<dbReference type="PRINTS" id="PR00868">
    <property type="entry name" value="DNAPOLI"/>
</dbReference>
<evidence type="ECO:0000259" key="3">
    <source>
        <dbReference type="SMART" id="SM00482"/>
    </source>
</evidence>
<sequence length="1015" mass="114256">MFLTPYDLYDNESRRFQEDLLVSRKNTNEIVENRTEDEEPFDFDRDINPVITSSELFNATSDIDCNVNKHSYSRDDLICGSPNEINVGNCRSNNEILPPVFSTQTSETNLKSAKSYALQFKTSATKDIQWDDMFDTNILPDFNINTLNYDAAVKLECPITCDKTDIKKSKQIKIISEKIITSNVIKKKTNKRKGQLITTEVDPKKVKIKSSDNMKKPADKLPRKQNYKKTVNSWLDNVTPSNCIEDIVDNQELQSVKENKEPEKTSHTKIQCKDKSETKSPTDKAKKTIQAQLANKDGVMKFKKPNDKTCVPSKINLTDNTLASNEQAGKEKKTKARFVAPIKSQIPVKDVAFNITNIDNNNLPQNLFGLEGSEVVLVLVYSNGYCQLNGQYTDDVCKAEGVLMNVNGQFYYLQTDNLDDKTKSKELLLRIITSNMIICYEAKPILMYLSSQCHFIINDYRYKIFDVKIGGFLLDPDSPAENFSSLQKILSYTPEYTIATECHLQKSAWYLELLNDCADKLKSVLTTQSLWNVFTDIEMRLVPIIADMETRGVNVDLKKLKDMESLLLNKLKSVEQECYKVAGKTFQINSTVQVRTILYDELKLDSKSNVKIRETITTGAKSTSETMLRSLMAAHALPRLILEYRHLHKAHATFLTGISQHVTNGIVKPTWVQTAAATGRIASNNPNLQAIPKAPFSLVMFPETDENDNLQLNFRSVYVARPGFKLVAADFQHIECRVFALAAADTALLDLLKQPGDIFRVLAAKWLKKTEEGITAEDRERTKRIVYASLYGAGPRKLMDILNIGYDETLSIVASFNSEYTKRRPRKVYRTPTGPLPLYRRPVTLITLSSSKGVPTTQVGAAAEYAILLGTFPSLKGFGRSVVGRCEADGGRLSTLCGRARLFKHINSSDFTLKSQAERQAVNFIVQGSAADLCKMAMVLTEQSLRGSHPPVEGHLVLQIHDELVWEVRDEDVARASEIVKEVMESCGHKCGISMKLPVAISYGQNWGDMKKHIE</sequence>
<keyword evidence="5" id="KW-1185">Reference proteome</keyword>
<dbReference type="Gene3D" id="3.30.70.370">
    <property type="match status" value="2"/>
</dbReference>
<dbReference type="PANTHER" id="PTHR10133:SF27">
    <property type="entry name" value="DNA POLYMERASE NU"/>
    <property type="match status" value="1"/>
</dbReference>
<evidence type="ECO:0000256" key="1">
    <source>
        <dbReference type="ARBA" id="ARBA00022705"/>
    </source>
</evidence>
<dbReference type="PANTHER" id="PTHR10133">
    <property type="entry name" value="DNA POLYMERASE I"/>
    <property type="match status" value="1"/>
</dbReference>
<evidence type="ECO:0000256" key="2">
    <source>
        <dbReference type="SAM" id="MobiDB-lite"/>
    </source>
</evidence>
<dbReference type="Pfam" id="PF00476">
    <property type="entry name" value="DNA_pol_A"/>
    <property type="match status" value="2"/>
</dbReference>
<dbReference type="InterPro" id="IPR001098">
    <property type="entry name" value="DNA-dir_DNA_pol_A_palm_dom"/>
</dbReference>
<name>A0ABQ7QDY1_PLUXY</name>
<gene>
    <name evidence="4" type="ORF">JYU34_011931</name>
</gene>
<dbReference type="InterPro" id="IPR002298">
    <property type="entry name" value="DNA_polymerase_A"/>
</dbReference>
<proteinExistence type="predicted"/>
<feature type="compositionally biased region" description="Basic and acidic residues" evidence="2">
    <location>
        <begin position="255"/>
        <end position="286"/>
    </location>
</feature>
<dbReference type="Gene3D" id="3.30.420.10">
    <property type="entry name" value="Ribonuclease H-like superfamily/Ribonuclease H"/>
    <property type="match status" value="1"/>
</dbReference>
<evidence type="ECO:0000313" key="5">
    <source>
        <dbReference type="Proteomes" id="UP000823941"/>
    </source>
</evidence>
<comment type="caution">
    <text evidence="4">The sequence shown here is derived from an EMBL/GenBank/DDBJ whole genome shotgun (WGS) entry which is preliminary data.</text>
</comment>
<dbReference type="SUPFAM" id="SSF56672">
    <property type="entry name" value="DNA/RNA polymerases"/>
    <property type="match status" value="1"/>
</dbReference>
<dbReference type="SMART" id="SM00482">
    <property type="entry name" value="POLAc"/>
    <property type="match status" value="1"/>
</dbReference>
<organism evidence="4 5">
    <name type="scientific">Plutella xylostella</name>
    <name type="common">Diamondback moth</name>
    <name type="synonym">Plutella maculipennis</name>
    <dbReference type="NCBI Taxonomy" id="51655"/>
    <lineage>
        <taxon>Eukaryota</taxon>
        <taxon>Metazoa</taxon>
        <taxon>Ecdysozoa</taxon>
        <taxon>Arthropoda</taxon>
        <taxon>Hexapoda</taxon>
        <taxon>Insecta</taxon>
        <taxon>Pterygota</taxon>
        <taxon>Neoptera</taxon>
        <taxon>Endopterygota</taxon>
        <taxon>Lepidoptera</taxon>
        <taxon>Glossata</taxon>
        <taxon>Ditrysia</taxon>
        <taxon>Yponomeutoidea</taxon>
        <taxon>Plutellidae</taxon>
        <taxon>Plutella</taxon>
    </lineage>
</organism>
<protein>
    <recommendedName>
        <fullName evidence="3">DNA-directed DNA polymerase family A palm domain-containing protein</fullName>
    </recommendedName>
</protein>
<dbReference type="InterPro" id="IPR043502">
    <property type="entry name" value="DNA/RNA_pol_sf"/>
</dbReference>
<feature type="region of interest" description="Disordered" evidence="2">
    <location>
        <begin position="254"/>
        <end position="286"/>
    </location>
</feature>
<accession>A0ABQ7QDY1</accession>
<keyword evidence="1" id="KW-0235">DNA replication</keyword>